<dbReference type="AlphaFoldDB" id="A0A2M9XZS8"/>
<dbReference type="CDD" id="cd00616">
    <property type="entry name" value="AHBA_syn"/>
    <property type="match status" value="1"/>
</dbReference>
<keyword evidence="5" id="KW-0032">Aminotransferase</keyword>
<dbReference type="OrthoDB" id="9810913at2"/>
<evidence type="ECO:0000313" key="6">
    <source>
        <dbReference type="Proteomes" id="UP000297891"/>
    </source>
</evidence>
<dbReference type="InterPro" id="IPR015421">
    <property type="entry name" value="PyrdxlP-dep_Trfase_major"/>
</dbReference>
<comment type="caution">
    <text evidence="5">The sequence shown here is derived from an EMBL/GenBank/DDBJ whole genome shotgun (WGS) entry which is preliminary data.</text>
</comment>
<keyword evidence="1 3" id="KW-0663">Pyridoxal phosphate</keyword>
<evidence type="ECO:0000256" key="4">
    <source>
        <dbReference type="RuleBase" id="RU004508"/>
    </source>
</evidence>
<dbReference type="GO" id="GO:0008483">
    <property type="term" value="F:transaminase activity"/>
    <property type="evidence" value="ECO:0007669"/>
    <property type="project" value="UniProtKB-KW"/>
</dbReference>
<dbReference type="PANTHER" id="PTHR30244">
    <property type="entry name" value="TRANSAMINASE"/>
    <property type="match status" value="1"/>
</dbReference>
<keyword evidence="6" id="KW-1185">Reference proteome</keyword>
<dbReference type="EMBL" id="RQFP01000001">
    <property type="protein sequence ID" value="TGK97070.1"/>
    <property type="molecule type" value="Genomic_DNA"/>
</dbReference>
<dbReference type="GO" id="GO:0030170">
    <property type="term" value="F:pyridoxal phosphate binding"/>
    <property type="evidence" value="ECO:0007669"/>
    <property type="project" value="TreeGrafter"/>
</dbReference>
<reference evidence="5" key="1">
    <citation type="journal article" date="2019" name="PLoS Negl. Trop. Dis.">
        <title>Revisiting the worldwide diversity of Leptospira species in the environment.</title>
        <authorList>
            <person name="Vincent A.T."/>
            <person name="Schiettekatte O."/>
            <person name="Bourhy P."/>
            <person name="Veyrier F.J."/>
            <person name="Picardeau M."/>
        </authorList>
    </citation>
    <scope>NUCLEOTIDE SEQUENCE [LARGE SCALE GENOMIC DNA]</scope>
    <source>
        <strain evidence="5">201800277</strain>
    </source>
</reference>
<accession>A0A2M9XZS8</accession>
<comment type="similarity">
    <text evidence="4">Belongs to the DegT/DnrJ/EryC1 family.</text>
</comment>
<dbReference type="InterPro" id="IPR000653">
    <property type="entry name" value="DegT/StrS_aminotransferase"/>
</dbReference>
<dbReference type="SUPFAM" id="SSF53383">
    <property type="entry name" value="PLP-dependent transferases"/>
    <property type="match status" value="1"/>
</dbReference>
<evidence type="ECO:0000256" key="2">
    <source>
        <dbReference type="PIRSR" id="PIRSR000390-1"/>
    </source>
</evidence>
<gene>
    <name evidence="5" type="ORF">EHQ30_10915</name>
</gene>
<evidence type="ECO:0000256" key="3">
    <source>
        <dbReference type="PIRSR" id="PIRSR000390-2"/>
    </source>
</evidence>
<dbReference type="RefSeq" id="WP_100791495.1">
    <property type="nucleotide sequence ID" value="NZ_NPDQ01000006.1"/>
</dbReference>
<dbReference type="PIRSF" id="PIRSF000390">
    <property type="entry name" value="PLP_StrS"/>
    <property type="match status" value="1"/>
</dbReference>
<dbReference type="Pfam" id="PF01041">
    <property type="entry name" value="DegT_DnrJ_EryC1"/>
    <property type="match status" value="1"/>
</dbReference>
<feature type="modified residue" description="N6-(pyridoxal phosphate)lysine" evidence="3">
    <location>
        <position position="188"/>
    </location>
</feature>
<protein>
    <submittedName>
        <fullName evidence="5">DegT/DnrJ/EryC1/StrS family aminotransferase</fullName>
    </submittedName>
</protein>
<dbReference type="Gene3D" id="3.40.640.10">
    <property type="entry name" value="Type I PLP-dependent aspartate aminotransferase-like (Major domain)"/>
    <property type="match status" value="1"/>
</dbReference>
<dbReference type="InterPro" id="IPR015424">
    <property type="entry name" value="PyrdxlP-dep_Trfase"/>
</dbReference>
<dbReference type="PANTHER" id="PTHR30244:SF36">
    <property type="entry name" value="3-OXO-GLUCOSE-6-PHOSPHATE:GLUTAMATE AMINOTRANSFERASE"/>
    <property type="match status" value="1"/>
</dbReference>
<evidence type="ECO:0000256" key="1">
    <source>
        <dbReference type="ARBA" id="ARBA00022898"/>
    </source>
</evidence>
<feature type="active site" description="Proton acceptor" evidence="2">
    <location>
        <position position="188"/>
    </location>
</feature>
<dbReference type="GO" id="GO:0000271">
    <property type="term" value="P:polysaccharide biosynthetic process"/>
    <property type="evidence" value="ECO:0007669"/>
    <property type="project" value="TreeGrafter"/>
</dbReference>
<keyword evidence="5" id="KW-0808">Transferase</keyword>
<dbReference type="Proteomes" id="UP000297891">
    <property type="component" value="Unassembled WGS sequence"/>
</dbReference>
<name>A0A2M9XZS8_9LEPT</name>
<evidence type="ECO:0000313" key="5">
    <source>
        <dbReference type="EMBL" id="TGK97070.1"/>
    </source>
</evidence>
<sequence>MAVPFIDIKRFEPGFLDTWNEKVKSMSQNAQFIGGNEVSDLEAGLASFAETKYAIGCANGTDALQLALRAVGVGRGDKVLLPDSTFWATFEAVVNVGGDPYTIDTNPNDLQMDFQVFQEAVEKVKPKAALVVHLYGWGTAKIEELRKFCKEKNVALIEDGAQCFGVKFGGKSIYKDALISTTSFYPAKVLGAAGDGGAVFTNDEELSVVTRRLVNHGRTSHYEHGLVGWNSRLDSLQAAFLNLSLKHLQARIDSRKKSQNVYYKELPGLGVGVIQPPKGYDENGYCNVTLVDPEVRPKIEAVLKDKGIGFGNIYPGAMSDQPGAKPYLIERFGKDGNAARISKSVLNFPLFAYMTDGELDEVFSAIKAYNANK</sequence>
<organism evidence="5 6">
    <name type="scientific">Leptospira brenneri</name>
    <dbReference type="NCBI Taxonomy" id="2023182"/>
    <lineage>
        <taxon>Bacteria</taxon>
        <taxon>Pseudomonadati</taxon>
        <taxon>Spirochaetota</taxon>
        <taxon>Spirochaetia</taxon>
        <taxon>Leptospirales</taxon>
        <taxon>Leptospiraceae</taxon>
        <taxon>Leptospira</taxon>
    </lineage>
</organism>
<proteinExistence type="inferred from homology"/>